<feature type="binding site" evidence="8">
    <location>
        <position position="76"/>
    </location>
    <ligand>
        <name>FMN</name>
        <dbReference type="ChEBI" id="CHEBI:58210"/>
        <note>ligand shared between dimeric partners</note>
    </ligand>
</feature>
<dbReference type="InterPro" id="IPR026021">
    <property type="entry name" value="YdjA-like"/>
</dbReference>
<feature type="binding site" evidence="8">
    <location>
        <position position="80"/>
    </location>
    <ligand>
        <name>FMN</name>
        <dbReference type="ChEBI" id="CHEBI:58210"/>
        <note>ligand shared between dimeric partners</note>
    </ligand>
</feature>
<keyword evidence="4 7" id="KW-0521">NADP</keyword>
<feature type="domain" description="Nitroreductase" evidence="10">
    <location>
        <begin position="50"/>
        <end position="204"/>
    </location>
</feature>
<dbReference type="InterPro" id="IPR000415">
    <property type="entry name" value="Nitroreductase-like"/>
</dbReference>
<feature type="region of interest" description="Disordered" evidence="9">
    <location>
        <begin position="207"/>
        <end position="231"/>
    </location>
</feature>
<evidence type="ECO:0000313" key="12">
    <source>
        <dbReference type="Proteomes" id="UP000494252"/>
    </source>
</evidence>
<dbReference type="EC" id="1.-.-.-" evidence="7"/>
<dbReference type="PIRSF" id="PIRSF000232">
    <property type="entry name" value="YdjA"/>
    <property type="match status" value="1"/>
</dbReference>
<dbReference type="GO" id="GO:0016491">
    <property type="term" value="F:oxidoreductase activity"/>
    <property type="evidence" value="ECO:0007669"/>
    <property type="project" value="UniProtKB-UniRule"/>
</dbReference>
<keyword evidence="5 7" id="KW-0560">Oxidoreductase</keyword>
<dbReference type="AlphaFoldDB" id="A0A6J5GNH2"/>
<dbReference type="InterPro" id="IPR029479">
    <property type="entry name" value="Nitroreductase"/>
</dbReference>
<comment type="cofactor">
    <cofactor evidence="8">
        <name>FMN</name>
        <dbReference type="ChEBI" id="CHEBI:58210"/>
    </cofactor>
    <text evidence="8">Binds 1 FMN per subunit.</text>
</comment>
<keyword evidence="12" id="KW-1185">Reference proteome</keyword>
<dbReference type="Gene3D" id="3.40.109.10">
    <property type="entry name" value="NADH Oxidase"/>
    <property type="match status" value="1"/>
</dbReference>
<protein>
    <recommendedName>
        <fullName evidence="7">Putative NAD(P)H nitroreductase</fullName>
        <ecNumber evidence="7">1.-.-.-</ecNumber>
    </recommendedName>
</protein>
<feature type="compositionally biased region" description="Basic and acidic residues" evidence="9">
    <location>
        <begin position="217"/>
        <end position="231"/>
    </location>
</feature>
<evidence type="ECO:0000256" key="5">
    <source>
        <dbReference type="ARBA" id="ARBA00023002"/>
    </source>
</evidence>
<dbReference type="Proteomes" id="UP000494252">
    <property type="component" value="Unassembled WGS sequence"/>
</dbReference>
<dbReference type="EMBL" id="CADIKI010000015">
    <property type="protein sequence ID" value="CAB3800576.1"/>
    <property type="molecule type" value="Genomic_DNA"/>
</dbReference>
<feature type="binding site" description="in other chain" evidence="8">
    <location>
        <begin position="174"/>
        <end position="176"/>
    </location>
    <ligand>
        <name>FMN</name>
        <dbReference type="ChEBI" id="CHEBI:58210"/>
        <note>ligand shared between dimeric partners</note>
    </ligand>
</feature>
<evidence type="ECO:0000256" key="6">
    <source>
        <dbReference type="ARBA" id="ARBA00023027"/>
    </source>
</evidence>
<reference evidence="11 12" key="1">
    <citation type="submission" date="2020-04" db="EMBL/GenBank/DDBJ databases">
        <authorList>
            <person name="De Canck E."/>
        </authorList>
    </citation>
    <scope>NUCLEOTIDE SEQUENCE [LARGE SCALE GENOMIC DNA]</scope>
    <source>
        <strain evidence="11 12">LMG 27177</strain>
    </source>
</reference>
<dbReference type="PANTHER" id="PTHR43821">
    <property type="entry name" value="NAD(P)H NITROREDUCTASE YDJA-RELATED"/>
    <property type="match status" value="1"/>
</dbReference>
<keyword evidence="3 7" id="KW-0288">FMN</keyword>
<evidence type="ECO:0000256" key="1">
    <source>
        <dbReference type="ARBA" id="ARBA00007118"/>
    </source>
</evidence>
<sequence>MIHPMPFAEQEIMTMLDLSRAETETTRSTTAAPAITTSSDASAALDVLLSRRSHWPLAEPGPRDAELDLIVDAALRAPDHGNLRPWRFVTIRGDARGPLGDLLVDLACARAPGEPRSAHAHRRQKAFAAPLVIALGAALKPHPKVPEIEQLLSAGAAAMNMLNAIHALGYGGFWATGPDSYEARLHDALGFASNERLLGFLFVGTPKSPGQASARASRSDHVREWRPPQPA</sequence>
<dbReference type="InterPro" id="IPR052530">
    <property type="entry name" value="NAD(P)H_nitroreductase"/>
</dbReference>
<feature type="binding site" description="in other chain" evidence="8">
    <location>
        <begin position="51"/>
        <end position="53"/>
    </location>
    <ligand>
        <name>FMN</name>
        <dbReference type="ChEBI" id="CHEBI:58210"/>
        <note>ligand shared between dimeric partners</note>
    </ligand>
</feature>
<comment type="similarity">
    <text evidence="1 7">Belongs to the nitroreductase family.</text>
</comment>
<evidence type="ECO:0000256" key="9">
    <source>
        <dbReference type="SAM" id="MobiDB-lite"/>
    </source>
</evidence>
<accession>A0A6J5GNH2</accession>
<evidence type="ECO:0000259" key="10">
    <source>
        <dbReference type="Pfam" id="PF00881"/>
    </source>
</evidence>
<evidence type="ECO:0000256" key="8">
    <source>
        <dbReference type="PIRSR" id="PIRSR000232-1"/>
    </source>
</evidence>
<proteinExistence type="inferred from homology"/>
<evidence type="ECO:0000256" key="3">
    <source>
        <dbReference type="ARBA" id="ARBA00022643"/>
    </source>
</evidence>
<evidence type="ECO:0000256" key="4">
    <source>
        <dbReference type="ARBA" id="ARBA00022857"/>
    </source>
</evidence>
<keyword evidence="2 7" id="KW-0285">Flavoprotein</keyword>
<dbReference type="SUPFAM" id="SSF55469">
    <property type="entry name" value="FMN-dependent nitroreductase-like"/>
    <property type="match status" value="1"/>
</dbReference>
<gene>
    <name evidence="11" type="ORF">LMG27177_04874</name>
</gene>
<dbReference type="Pfam" id="PF00881">
    <property type="entry name" value="Nitroreductase"/>
    <property type="match status" value="1"/>
</dbReference>
<dbReference type="CDD" id="cd02135">
    <property type="entry name" value="YdjA-like"/>
    <property type="match status" value="1"/>
</dbReference>
<evidence type="ECO:0000256" key="7">
    <source>
        <dbReference type="PIRNR" id="PIRNR000232"/>
    </source>
</evidence>
<evidence type="ECO:0000313" key="11">
    <source>
        <dbReference type="EMBL" id="CAB3800576.1"/>
    </source>
</evidence>
<keyword evidence="6 7" id="KW-0520">NAD</keyword>
<evidence type="ECO:0000256" key="2">
    <source>
        <dbReference type="ARBA" id="ARBA00022630"/>
    </source>
</evidence>
<organism evidence="11 12">
    <name type="scientific">Paraburkholderia fynbosensis</name>
    <dbReference type="NCBI Taxonomy" id="1200993"/>
    <lineage>
        <taxon>Bacteria</taxon>
        <taxon>Pseudomonadati</taxon>
        <taxon>Pseudomonadota</taxon>
        <taxon>Betaproteobacteria</taxon>
        <taxon>Burkholderiales</taxon>
        <taxon>Burkholderiaceae</taxon>
        <taxon>Paraburkholderia</taxon>
    </lineage>
</organism>
<name>A0A6J5GNH2_9BURK</name>
<dbReference type="PANTHER" id="PTHR43821:SF1">
    <property type="entry name" value="NAD(P)H NITROREDUCTASE YDJA-RELATED"/>
    <property type="match status" value="1"/>
</dbReference>